<organism evidence="1 2">
    <name type="scientific">Plebeiibacterium sediminum</name>
    <dbReference type="NCBI Taxonomy" id="2992112"/>
    <lineage>
        <taxon>Bacteria</taxon>
        <taxon>Pseudomonadati</taxon>
        <taxon>Bacteroidota</taxon>
        <taxon>Bacteroidia</taxon>
        <taxon>Marinilabiliales</taxon>
        <taxon>Marinilabiliaceae</taxon>
        <taxon>Plebeiibacterium</taxon>
    </lineage>
</organism>
<sequence length="469" mass="54178">MTKHIILFLSILLIFTGCASKRYLKKGLELENSGLYSDAANQYYHSLQKNINNIDAKIGLQRTGQLVLDDYIEKFKNQYQNGTPKDAVYAFVSAENYYDKIKKVGLNLIFPEEQRSYYKEVEDLYLNSLYSEAMKALELEEFASSEKVFAEILSLNANYKDAKSKWVVAKYEPVYREGKQQMETEMYRSAYFTFKGIIDKVKVYEDALELMNRSLNEAKVTIAVTNFDFAYTSYKNIAGTIKSKLVNGINGMNSPLYEVASLSSIETNPFENSVSSAVQSRAMEHDRNADLVQNYESSKAKAILSGKIQSYKVYNGKLNRTEKRGYLKRTVNYVDEETGEEKKKTVYDKVKYFEYEMTRYVSVSIEYVMKRNDRDEIPISNVFSHKEEDKLHYVVYDGDYKKLVPGYWKYSTKDNSEDYINKESSAASNLHELAKNKRTAKSTTELQSTLVDKCIKTIVSEIKNYQPEN</sequence>
<keyword evidence="2" id="KW-1185">Reference proteome</keyword>
<accession>A0AAE3M329</accession>
<protein>
    <recommendedName>
        <fullName evidence="3">Lipoprotein</fullName>
    </recommendedName>
</protein>
<dbReference type="AlphaFoldDB" id="A0AAE3M329"/>
<gene>
    <name evidence="1" type="ORF">OM075_05445</name>
</gene>
<evidence type="ECO:0000313" key="1">
    <source>
        <dbReference type="EMBL" id="MCW3785900.1"/>
    </source>
</evidence>
<dbReference type="RefSeq" id="WP_301189471.1">
    <property type="nucleotide sequence ID" value="NZ_JAPDPJ010000007.1"/>
</dbReference>
<dbReference type="Proteomes" id="UP001209229">
    <property type="component" value="Unassembled WGS sequence"/>
</dbReference>
<proteinExistence type="predicted"/>
<dbReference type="EMBL" id="JAPDPJ010000007">
    <property type="protein sequence ID" value="MCW3785900.1"/>
    <property type="molecule type" value="Genomic_DNA"/>
</dbReference>
<name>A0AAE3M329_9BACT</name>
<evidence type="ECO:0008006" key="3">
    <source>
        <dbReference type="Google" id="ProtNLM"/>
    </source>
</evidence>
<reference evidence="1" key="1">
    <citation type="submission" date="2022-10" db="EMBL/GenBank/DDBJ databases">
        <authorList>
            <person name="Yu W.X."/>
        </authorList>
    </citation>
    <scope>NUCLEOTIDE SEQUENCE</scope>
    <source>
        <strain evidence="1">AAT</strain>
    </source>
</reference>
<evidence type="ECO:0000313" key="2">
    <source>
        <dbReference type="Proteomes" id="UP001209229"/>
    </source>
</evidence>
<dbReference type="PROSITE" id="PS51257">
    <property type="entry name" value="PROKAR_LIPOPROTEIN"/>
    <property type="match status" value="1"/>
</dbReference>
<comment type="caution">
    <text evidence="1">The sequence shown here is derived from an EMBL/GenBank/DDBJ whole genome shotgun (WGS) entry which is preliminary data.</text>
</comment>